<protein>
    <recommendedName>
        <fullName evidence="5">Inner membrane protein</fullName>
    </recommendedName>
</protein>
<proteinExistence type="predicted"/>
<sequence length="528" mass="59667">MGFSIPQERISENEAQGSCLLSGRLPISSSALGILVSITAIFATAAVTSLSLTCSPQILVIVTALVSAVLAILCFVQIVFHIHGKKTSTLKLTNDESQPQATQLPEISTAPQLANAVFDELQQRLSRESDLETIEYITHVKANEFITDKDEWRRVFLKNPLFLLQSALSSWKVVDKQNEYVVLSKDYIGFRLVLAEYDFEELESEAFIAQQPQRCYIHQVCQTDLPEEIHNNRVIRTQLQDLTYVLPIVPNFVTARESTNPNSTKDADSVLYEIFKTFFINYYVALNSSVTHNKIITLQLLHSGYPDPRARLLETLALLCAIEQMRYTQTPQTHAVQRTRTVETPPPQTSEHKQSSTYFTYGSREASIHTPTVDKYASPYGQLRSFQPQSHLQTVLNTRDSHATAPENTRSIPTPNFDEVQTFLVNQSGERDIPLDPNQTSVYILSPEDYWKIFVTKDTTSFPRESSPFGLLSHSQGSQENSMFNLNLGRFMETQFMIVANLTQAEIHNLSSLCKETNPRQSQNNTDE</sequence>
<feature type="transmembrane region" description="Helical" evidence="2">
    <location>
        <begin position="31"/>
        <end position="52"/>
    </location>
</feature>
<feature type="transmembrane region" description="Helical" evidence="2">
    <location>
        <begin position="58"/>
        <end position="82"/>
    </location>
</feature>
<dbReference type="EMBL" id="ATLC01000043">
    <property type="protein sequence ID" value="EPJ29007.1"/>
    <property type="molecule type" value="Genomic_DNA"/>
</dbReference>
<evidence type="ECO:0000313" key="3">
    <source>
        <dbReference type="EMBL" id="EPJ29007.1"/>
    </source>
</evidence>
<evidence type="ECO:0000256" key="1">
    <source>
        <dbReference type="SAM" id="MobiDB-lite"/>
    </source>
</evidence>
<evidence type="ECO:0008006" key="5">
    <source>
        <dbReference type="Google" id="ProtNLM"/>
    </source>
</evidence>
<name>A0ABN0MR54_CHLPS</name>
<accession>A0ABN0MR54</accession>
<gene>
    <name evidence="3" type="ORF">CP99DC5_0023</name>
</gene>
<dbReference type="Proteomes" id="UP000014627">
    <property type="component" value="Unassembled WGS sequence"/>
</dbReference>
<keyword evidence="4" id="KW-1185">Reference proteome</keyword>
<evidence type="ECO:0000313" key="4">
    <source>
        <dbReference type="Proteomes" id="UP000014627"/>
    </source>
</evidence>
<organism evidence="3 4">
    <name type="scientific">Chlamydia psittaci 99DC5</name>
    <dbReference type="NCBI Taxonomy" id="1112251"/>
    <lineage>
        <taxon>Bacteria</taxon>
        <taxon>Pseudomonadati</taxon>
        <taxon>Chlamydiota</taxon>
        <taxon>Chlamydiia</taxon>
        <taxon>Chlamydiales</taxon>
        <taxon>Chlamydiaceae</taxon>
        <taxon>Chlamydia/Chlamydophila group</taxon>
        <taxon>Chlamydia</taxon>
    </lineage>
</organism>
<keyword evidence="2" id="KW-0472">Membrane</keyword>
<dbReference type="RefSeq" id="WP_016981586.1">
    <property type="nucleotide sequence ID" value="NZ_KE356190.1"/>
</dbReference>
<comment type="caution">
    <text evidence="3">The sequence shown here is derived from an EMBL/GenBank/DDBJ whole genome shotgun (WGS) entry which is preliminary data.</text>
</comment>
<evidence type="ECO:0000256" key="2">
    <source>
        <dbReference type="SAM" id="Phobius"/>
    </source>
</evidence>
<feature type="region of interest" description="Disordered" evidence="1">
    <location>
        <begin position="331"/>
        <end position="355"/>
    </location>
</feature>
<keyword evidence="2" id="KW-1133">Transmembrane helix</keyword>
<reference evidence="3 4" key="1">
    <citation type="submission" date="2013-04" db="EMBL/GenBank/DDBJ databases">
        <title>Genome sequence of Chlamydia psittaci 99DC5.</title>
        <authorList>
            <person name="Huot-Creasy H."/>
            <person name="McCracken C.L."/>
            <person name="Humphries M."/>
            <person name="Sachse K."/>
            <person name="Laroucau K."/>
            <person name="Bavoil P."/>
            <person name="Myers G.S."/>
        </authorList>
    </citation>
    <scope>NUCLEOTIDE SEQUENCE [LARGE SCALE GENOMIC DNA]</scope>
    <source>
        <strain evidence="3 4">99DC5</strain>
    </source>
</reference>
<keyword evidence="2" id="KW-0812">Transmembrane</keyword>